<dbReference type="PANTHER" id="PTHR11276">
    <property type="entry name" value="DNA POLYMERASE TYPE-X FAMILY MEMBER"/>
    <property type="match status" value="1"/>
</dbReference>
<evidence type="ECO:0000259" key="17">
    <source>
        <dbReference type="SMART" id="SM00483"/>
    </source>
</evidence>
<sequence>MSQRPSLDSLAQSSTSEQVSRHRPVSRLYPLFAQLSFHVLPGKLDGQMGQIYDMIDDLGGKCVRMGQARFILTALRGRPRIERAIGNNADTSSVVLDVEYVQETFRRCVEAASRGVLPKLPPRNDFIRLRPFRERVLGDSVVTGASRKRRRSSSAVHPKHQEETSDAEDIALLDPDIKLQDIPRYCVERPCPLVCVNQDIINAIKPIYDEREYEESQQKNSNVLSYRRSMSILKSVPRRIKSGKEAMKLQDLGEKVAHRIDEFLQTGHIKEAEEILASPRYQAFKVFSSVYTIGHHTARELYDKHHCRTLEDVRQHYQNIAEESEEVRLKVKERRKRQGGMLHVDIVEEWIKLKPDLDTSIPRTEVEEIAACVMEHLDAILPGCQYTITGGYRRGKPMSNDVDIVFCPPNEDEDVGLLHDLYLRLSTLGIITHVLHVTHREKTAPIKASPNNFDNLDKAFVILRLPGTDRKHRRVDLISAPKERYAAAVLSWSGSMMFERDLRRYAEDRGYKFRAGLRVANTGEEINFETERQIFQHLGLKYVPPELRNADG</sequence>
<protein>
    <recommendedName>
        <fullName evidence="15">DNA polymerase</fullName>
        <ecNumber evidence="15">2.7.7.7</ecNumber>
    </recommendedName>
</protein>
<dbReference type="InterPro" id="IPR022312">
    <property type="entry name" value="DNA_pol_X"/>
</dbReference>
<evidence type="ECO:0000256" key="7">
    <source>
        <dbReference type="ARBA" id="ARBA00022723"/>
    </source>
</evidence>
<keyword evidence="9" id="KW-0460">Magnesium</keyword>
<dbReference type="InterPro" id="IPR010996">
    <property type="entry name" value="HHH_MUS81"/>
</dbReference>
<dbReference type="FunFam" id="3.30.210.10:FF:000005">
    <property type="entry name" value="DNA polymerase IV"/>
    <property type="match status" value="1"/>
</dbReference>
<evidence type="ECO:0000256" key="16">
    <source>
        <dbReference type="SAM" id="MobiDB-lite"/>
    </source>
</evidence>
<dbReference type="PRINTS" id="PR00870">
    <property type="entry name" value="DNAPOLXBETA"/>
</dbReference>
<evidence type="ECO:0000256" key="2">
    <source>
        <dbReference type="ARBA" id="ARBA00004123"/>
    </source>
</evidence>
<feature type="region of interest" description="Disordered" evidence="16">
    <location>
        <begin position="143"/>
        <end position="168"/>
    </location>
</feature>
<dbReference type="SUPFAM" id="SSF81301">
    <property type="entry name" value="Nucleotidyltransferase"/>
    <property type="match status" value="1"/>
</dbReference>
<keyword evidence="13 15" id="KW-0539">Nucleus</keyword>
<dbReference type="InterPro" id="IPR019843">
    <property type="entry name" value="DNA_pol-X_BS"/>
</dbReference>
<keyword evidence="11" id="KW-0238">DNA-binding</keyword>
<dbReference type="AlphaFoldDB" id="A0AAD9D1A0"/>
<dbReference type="InterPro" id="IPR027421">
    <property type="entry name" value="DNA_pol_lamdba_lyase_dom_sf"/>
</dbReference>
<dbReference type="InterPro" id="IPR043519">
    <property type="entry name" value="NT_sf"/>
</dbReference>
<keyword evidence="12 15" id="KW-0234">DNA repair</keyword>
<dbReference type="Proteomes" id="UP001182556">
    <property type="component" value="Unassembled WGS sequence"/>
</dbReference>
<evidence type="ECO:0000256" key="8">
    <source>
        <dbReference type="ARBA" id="ARBA00022763"/>
    </source>
</evidence>
<dbReference type="InterPro" id="IPR002054">
    <property type="entry name" value="DNA-dir_DNA_pol_X"/>
</dbReference>
<evidence type="ECO:0000256" key="6">
    <source>
        <dbReference type="ARBA" id="ARBA00022695"/>
    </source>
</evidence>
<dbReference type="Gene3D" id="1.10.150.20">
    <property type="entry name" value="5' to 3' exonuclease, C-terminal subdomain"/>
    <property type="match status" value="1"/>
</dbReference>
<dbReference type="Pfam" id="PF10391">
    <property type="entry name" value="DNA_pol_lambd_f"/>
    <property type="match status" value="1"/>
</dbReference>
<evidence type="ECO:0000313" key="19">
    <source>
        <dbReference type="Proteomes" id="UP001182556"/>
    </source>
</evidence>
<dbReference type="Pfam" id="PF14716">
    <property type="entry name" value="HHH_8"/>
    <property type="match status" value="1"/>
</dbReference>
<dbReference type="GO" id="GO:0005634">
    <property type="term" value="C:nucleus"/>
    <property type="evidence" value="ECO:0007669"/>
    <property type="project" value="UniProtKB-SubCell"/>
</dbReference>
<dbReference type="InterPro" id="IPR028207">
    <property type="entry name" value="DNA_pol_B_palm_palm"/>
</dbReference>
<evidence type="ECO:0000256" key="9">
    <source>
        <dbReference type="ARBA" id="ARBA00022842"/>
    </source>
</evidence>
<dbReference type="InterPro" id="IPR002008">
    <property type="entry name" value="DNA_pol_X_beta-like"/>
</dbReference>
<dbReference type="PANTHER" id="PTHR11276:SF42">
    <property type="entry name" value="DNA POLYMERASE BETA"/>
    <property type="match status" value="1"/>
</dbReference>
<keyword evidence="5 15" id="KW-0808">Transferase</keyword>
<evidence type="ECO:0000256" key="4">
    <source>
        <dbReference type="ARBA" id="ARBA00022490"/>
    </source>
</evidence>
<keyword evidence="8 15" id="KW-0227">DNA damage</keyword>
<evidence type="ECO:0000313" key="18">
    <source>
        <dbReference type="EMBL" id="KAK1924368.1"/>
    </source>
</evidence>
<dbReference type="SMART" id="SM00483">
    <property type="entry name" value="POLXc"/>
    <property type="match status" value="1"/>
</dbReference>
<dbReference type="InterPro" id="IPR029398">
    <property type="entry name" value="PolB_thumb"/>
</dbReference>
<dbReference type="InterPro" id="IPR037160">
    <property type="entry name" value="DNA_Pol_thumb_sf"/>
</dbReference>
<dbReference type="Pfam" id="PF14792">
    <property type="entry name" value="DNA_pol_B_palm"/>
    <property type="match status" value="1"/>
</dbReference>
<dbReference type="PROSITE" id="PS00522">
    <property type="entry name" value="DNA_POLYMERASE_X"/>
    <property type="match status" value="1"/>
</dbReference>
<dbReference type="Pfam" id="PF14791">
    <property type="entry name" value="DNA_pol_B_thumb"/>
    <property type="match status" value="1"/>
</dbReference>
<evidence type="ECO:0000256" key="3">
    <source>
        <dbReference type="ARBA" id="ARBA00008323"/>
    </source>
</evidence>
<dbReference type="EC" id="2.7.7.7" evidence="15"/>
<organism evidence="18 19">
    <name type="scientific">Papiliotrema laurentii</name>
    <name type="common">Cryptococcus laurentii</name>
    <dbReference type="NCBI Taxonomy" id="5418"/>
    <lineage>
        <taxon>Eukaryota</taxon>
        <taxon>Fungi</taxon>
        <taxon>Dikarya</taxon>
        <taxon>Basidiomycota</taxon>
        <taxon>Agaricomycotina</taxon>
        <taxon>Tremellomycetes</taxon>
        <taxon>Tremellales</taxon>
        <taxon>Rhynchogastremaceae</taxon>
        <taxon>Papiliotrema</taxon>
    </lineage>
</organism>
<comment type="cofactor">
    <cofactor evidence="1">
        <name>Mg(2+)</name>
        <dbReference type="ChEBI" id="CHEBI:18420"/>
    </cofactor>
</comment>
<keyword evidence="4" id="KW-0963">Cytoplasm</keyword>
<comment type="function">
    <text evidence="15">DNA polymerase that functions in several pathways of DNA repair. Involved in base excision repair (BER) responsible for repair of lesions that give rise to abasic (AP) sites in DNA. Also contributes to DNA double-strand break repair by non-homologous end joining and homologous recombination. Has both template-dependent and template-independent (terminal transferase) DNA polymerase activities. Has also a 5'-deoxyribose-5-phosphate lyase (dRP lyase) activity.</text>
</comment>
<evidence type="ECO:0000256" key="15">
    <source>
        <dbReference type="RuleBase" id="RU366014"/>
    </source>
</evidence>
<dbReference type="GO" id="GO:0006303">
    <property type="term" value="P:double-strand break repair via nonhomologous end joining"/>
    <property type="evidence" value="ECO:0007669"/>
    <property type="project" value="TreeGrafter"/>
</dbReference>
<dbReference type="GO" id="GO:0046872">
    <property type="term" value="F:metal ion binding"/>
    <property type="evidence" value="ECO:0007669"/>
    <property type="project" value="UniProtKB-UniRule"/>
</dbReference>
<dbReference type="SUPFAM" id="SSF81585">
    <property type="entry name" value="PsbU/PolX domain-like"/>
    <property type="match status" value="1"/>
</dbReference>
<comment type="similarity">
    <text evidence="3 15">Belongs to the DNA polymerase type-X family.</text>
</comment>
<dbReference type="CDD" id="cd00141">
    <property type="entry name" value="NT_POLXc"/>
    <property type="match status" value="1"/>
</dbReference>
<keyword evidence="7" id="KW-0479">Metal-binding</keyword>
<evidence type="ECO:0000256" key="1">
    <source>
        <dbReference type="ARBA" id="ARBA00001946"/>
    </source>
</evidence>
<proteinExistence type="inferred from homology"/>
<comment type="catalytic activity">
    <reaction evidence="14 15">
        <text>DNA(n) + a 2'-deoxyribonucleoside 5'-triphosphate = DNA(n+1) + diphosphate</text>
        <dbReference type="Rhea" id="RHEA:22508"/>
        <dbReference type="Rhea" id="RHEA-COMP:17339"/>
        <dbReference type="Rhea" id="RHEA-COMP:17340"/>
        <dbReference type="ChEBI" id="CHEBI:33019"/>
        <dbReference type="ChEBI" id="CHEBI:61560"/>
        <dbReference type="ChEBI" id="CHEBI:173112"/>
        <dbReference type="EC" id="2.7.7.7"/>
    </reaction>
</comment>
<comment type="subcellular location">
    <subcellularLocation>
        <location evidence="2 15">Nucleus</location>
    </subcellularLocation>
</comment>
<accession>A0AAD9D1A0</accession>
<evidence type="ECO:0000256" key="10">
    <source>
        <dbReference type="ARBA" id="ARBA00022932"/>
    </source>
</evidence>
<comment type="caution">
    <text evidence="18">The sequence shown here is derived from an EMBL/GenBank/DDBJ whole genome shotgun (WGS) entry which is preliminary data.</text>
</comment>
<reference evidence="18" key="1">
    <citation type="submission" date="2023-02" db="EMBL/GenBank/DDBJ databases">
        <title>Identification and recombinant expression of a fungal hydrolase from Papiliotrema laurentii that hydrolyzes apple cutin and clears colloidal polyester polyurethane.</title>
        <authorList>
            <consortium name="DOE Joint Genome Institute"/>
            <person name="Roman V.A."/>
            <person name="Bojanowski C."/>
            <person name="Crable B.R."/>
            <person name="Wagner D.N."/>
            <person name="Hung C.S."/>
            <person name="Nadeau L.J."/>
            <person name="Schratz L."/>
            <person name="Haridas S."/>
            <person name="Pangilinan J."/>
            <person name="Lipzen A."/>
            <person name="Na H."/>
            <person name="Yan M."/>
            <person name="Ng V."/>
            <person name="Grigoriev I.V."/>
            <person name="Spatafora J.W."/>
            <person name="Barlow D."/>
            <person name="Biffinger J."/>
            <person name="Kelley-Loughnane N."/>
            <person name="Varaljay V.A."/>
            <person name="Crookes-Goodson W.J."/>
        </authorList>
    </citation>
    <scope>NUCLEOTIDE SEQUENCE</scope>
    <source>
        <strain evidence="18">5307AH</strain>
    </source>
</reference>
<evidence type="ECO:0000256" key="12">
    <source>
        <dbReference type="ARBA" id="ARBA00023204"/>
    </source>
</evidence>
<dbReference type="Gene3D" id="3.30.460.10">
    <property type="entry name" value="Beta Polymerase, domain 2"/>
    <property type="match status" value="1"/>
</dbReference>
<evidence type="ECO:0000256" key="11">
    <source>
        <dbReference type="ARBA" id="ARBA00023125"/>
    </source>
</evidence>
<feature type="region of interest" description="Disordered" evidence="16">
    <location>
        <begin position="1"/>
        <end position="21"/>
    </location>
</feature>
<dbReference type="SUPFAM" id="SSF47802">
    <property type="entry name" value="DNA polymerase beta, N-terminal domain-like"/>
    <property type="match status" value="1"/>
</dbReference>
<dbReference type="GO" id="GO:0003887">
    <property type="term" value="F:DNA-directed DNA polymerase activity"/>
    <property type="evidence" value="ECO:0007669"/>
    <property type="project" value="UniProtKB-UniRule"/>
</dbReference>
<dbReference type="EMBL" id="JAODAN010000005">
    <property type="protein sequence ID" value="KAK1924368.1"/>
    <property type="molecule type" value="Genomic_DNA"/>
</dbReference>
<dbReference type="GO" id="GO:0006284">
    <property type="term" value="P:base-excision repair"/>
    <property type="evidence" value="ECO:0007669"/>
    <property type="project" value="TreeGrafter"/>
</dbReference>
<gene>
    <name evidence="18" type="ORF">DB88DRAFT_490154</name>
</gene>
<dbReference type="PRINTS" id="PR00869">
    <property type="entry name" value="DNAPOLX"/>
</dbReference>
<dbReference type="Gene3D" id="1.10.150.110">
    <property type="entry name" value="DNA polymerase beta, N-terminal domain-like"/>
    <property type="match status" value="1"/>
</dbReference>
<evidence type="ECO:0000256" key="14">
    <source>
        <dbReference type="ARBA" id="ARBA00049244"/>
    </source>
</evidence>
<name>A0AAD9D1A0_PAPLA</name>
<dbReference type="InterPro" id="IPR018944">
    <property type="entry name" value="DNA_pol_lambd_fingers_domain"/>
</dbReference>
<feature type="domain" description="DNA-directed DNA polymerase X" evidence="17">
    <location>
        <begin position="195"/>
        <end position="549"/>
    </location>
</feature>
<keyword evidence="10 15" id="KW-0239">DNA-directed DNA polymerase</keyword>
<dbReference type="GO" id="GO:0003677">
    <property type="term" value="F:DNA binding"/>
    <property type="evidence" value="ECO:0007669"/>
    <property type="project" value="UniProtKB-UniRule"/>
</dbReference>
<evidence type="ECO:0000256" key="5">
    <source>
        <dbReference type="ARBA" id="ARBA00022679"/>
    </source>
</evidence>
<evidence type="ECO:0000256" key="13">
    <source>
        <dbReference type="ARBA" id="ARBA00023242"/>
    </source>
</evidence>
<dbReference type="Gene3D" id="3.30.210.10">
    <property type="entry name" value="DNA polymerase, thumb domain"/>
    <property type="match status" value="1"/>
</dbReference>
<keyword evidence="6 15" id="KW-0548">Nucleotidyltransferase</keyword>
<keyword evidence="19" id="KW-1185">Reference proteome</keyword>
<feature type="compositionally biased region" description="Polar residues" evidence="16">
    <location>
        <begin position="1"/>
        <end position="18"/>
    </location>
</feature>